<dbReference type="PANTHER" id="PTHR11055:SF1">
    <property type="entry name" value="PAPS SYNTHETASE, ISOFORM D"/>
    <property type="match status" value="1"/>
</dbReference>
<organism evidence="17 18">
    <name type="scientific">Mucilaginibacter jinjuensis</name>
    <dbReference type="NCBI Taxonomy" id="1176721"/>
    <lineage>
        <taxon>Bacteria</taxon>
        <taxon>Pseudomonadati</taxon>
        <taxon>Bacteroidota</taxon>
        <taxon>Sphingobacteriia</taxon>
        <taxon>Sphingobacteriales</taxon>
        <taxon>Sphingobacteriaceae</taxon>
        <taxon>Mucilaginibacter</taxon>
    </lineage>
</organism>
<evidence type="ECO:0000256" key="7">
    <source>
        <dbReference type="ARBA" id="ARBA00022741"/>
    </source>
</evidence>
<accession>A0ABY7T681</accession>
<comment type="function">
    <text evidence="2 13 14">Catalyzes the synthesis of activated sulfate.</text>
</comment>
<evidence type="ECO:0000256" key="14">
    <source>
        <dbReference type="RuleBase" id="RU004347"/>
    </source>
</evidence>
<keyword evidence="6 13" id="KW-0808">Transferase</keyword>
<evidence type="ECO:0000256" key="11">
    <source>
        <dbReference type="ARBA" id="ARBA00031393"/>
    </source>
</evidence>
<evidence type="ECO:0000313" key="17">
    <source>
        <dbReference type="EMBL" id="WCT11882.1"/>
    </source>
</evidence>
<feature type="domain" description="DUF2061" evidence="16">
    <location>
        <begin position="20"/>
        <end position="71"/>
    </location>
</feature>
<evidence type="ECO:0000256" key="3">
    <source>
        <dbReference type="ARBA" id="ARBA00004806"/>
    </source>
</evidence>
<dbReference type="GO" id="GO:0004020">
    <property type="term" value="F:adenylylsulfate kinase activity"/>
    <property type="evidence" value="ECO:0007669"/>
    <property type="project" value="UniProtKB-EC"/>
</dbReference>
<dbReference type="InterPro" id="IPR002891">
    <property type="entry name" value="APS"/>
</dbReference>
<dbReference type="HAMAP" id="MF_00065">
    <property type="entry name" value="Adenylyl_sulf_kinase"/>
    <property type="match status" value="1"/>
</dbReference>
<dbReference type="Pfam" id="PF09834">
    <property type="entry name" value="DUF2061"/>
    <property type="match status" value="1"/>
</dbReference>
<dbReference type="PANTHER" id="PTHR11055">
    <property type="entry name" value="BIFUNCTIONAL 3'-PHOSPHOADENOSINE 5'-PHOSPHOSULFATE SYNTHASE"/>
    <property type="match status" value="1"/>
</dbReference>
<comment type="similarity">
    <text evidence="4 13 14">Belongs to the APS kinase family.</text>
</comment>
<dbReference type="NCBIfam" id="TIGR00455">
    <property type="entry name" value="apsK"/>
    <property type="match status" value="1"/>
</dbReference>
<evidence type="ECO:0000256" key="13">
    <source>
        <dbReference type="HAMAP-Rule" id="MF_00065"/>
    </source>
</evidence>
<feature type="active site" description="Phosphoserine intermediate" evidence="13">
    <location>
        <position position="196"/>
    </location>
</feature>
<protein>
    <recommendedName>
        <fullName evidence="5 13">Adenylyl-sulfate kinase</fullName>
        <ecNumber evidence="5 13">2.7.1.25</ecNumber>
    </recommendedName>
    <alternativeName>
        <fullName evidence="11 13">APS kinase</fullName>
    </alternativeName>
    <alternativeName>
        <fullName evidence="12 13">ATP adenosine-5'-phosphosulfate 3'-phosphotransferase</fullName>
    </alternativeName>
    <alternativeName>
        <fullName evidence="10 13">Adenosine-5'-phosphosulfate kinase</fullName>
    </alternativeName>
</protein>
<feature type="binding site" evidence="13">
    <location>
        <begin position="122"/>
        <end position="129"/>
    </location>
    <ligand>
        <name>ATP</name>
        <dbReference type="ChEBI" id="CHEBI:30616"/>
    </ligand>
</feature>
<evidence type="ECO:0000256" key="12">
    <source>
        <dbReference type="ARBA" id="ARBA00031464"/>
    </source>
</evidence>
<keyword evidence="8 13" id="KW-0418">Kinase</keyword>
<keyword evidence="13" id="KW-0597">Phosphoprotein</keyword>
<dbReference type="InterPro" id="IPR059117">
    <property type="entry name" value="APS_kinase_dom"/>
</dbReference>
<gene>
    <name evidence="13 17" type="primary">cysC</name>
    <name evidence="17" type="ORF">PQO05_24420</name>
</gene>
<evidence type="ECO:0000256" key="9">
    <source>
        <dbReference type="ARBA" id="ARBA00022840"/>
    </source>
</evidence>
<evidence type="ECO:0000259" key="16">
    <source>
        <dbReference type="Pfam" id="PF09834"/>
    </source>
</evidence>
<evidence type="ECO:0000259" key="15">
    <source>
        <dbReference type="Pfam" id="PF01583"/>
    </source>
</evidence>
<evidence type="ECO:0000256" key="2">
    <source>
        <dbReference type="ARBA" id="ARBA00002632"/>
    </source>
</evidence>
<dbReference type="NCBIfam" id="NF003013">
    <property type="entry name" value="PRK03846.1"/>
    <property type="match status" value="1"/>
</dbReference>
<dbReference type="Gene3D" id="3.40.50.300">
    <property type="entry name" value="P-loop containing nucleotide triphosphate hydrolases"/>
    <property type="match status" value="1"/>
</dbReference>
<keyword evidence="7 13" id="KW-0547">Nucleotide-binding</keyword>
<dbReference type="InterPro" id="IPR027417">
    <property type="entry name" value="P-loop_NTPase"/>
</dbReference>
<dbReference type="Proteomes" id="UP001216139">
    <property type="component" value="Chromosome"/>
</dbReference>
<evidence type="ECO:0000256" key="1">
    <source>
        <dbReference type="ARBA" id="ARBA00001823"/>
    </source>
</evidence>
<dbReference type="Pfam" id="PF01583">
    <property type="entry name" value="APS_kinase"/>
    <property type="match status" value="1"/>
</dbReference>
<feature type="domain" description="APS kinase" evidence="15">
    <location>
        <begin position="114"/>
        <end position="263"/>
    </location>
</feature>
<keyword evidence="18" id="KW-1185">Reference proteome</keyword>
<dbReference type="EC" id="2.7.1.25" evidence="5 13"/>
<evidence type="ECO:0000256" key="10">
    <source>
        <dbReference type="ARBA" id="ARBA00029724"/>
    </source>
</evidence>
<keyword evidence="9 13" id="KW-0067">ATP-binding</keyword>
<dbReference type="CDD" id="cd02027">
    <property type="entry name" value="APSK"/>
    <property type="match status" value="1"/>
</dbReference>
<evidence type="ECO:0000256" key="8">
    <source>
        <dbReference type="ARBA" id="ARBA00022777"/>
    </source>
</evidence>
<dbReference type="InterPro" id="IPR018638">
    <property type="entry name" value="DUF2061_membrane"/>
</dbReference>
<dbReference type="EMBL" id="CP117167">
    <property type="protein sequence ID" value="WCT11882.1"/>
    <property type="molecule type" value="Genomic_DNA"/>
</dbReference>
<reference evidence="17 18" key="1">
    <citation type="submission" date="2023-02" db="EMBL/GenBank/DDBJ databases">
        <title>Genome sequence of Mucilaginibacter jinjuensis strain KACC 16571.</title>
        <authorList>
            <person name="Kim S."/>
            <person name="Heo J."/>
            <person name="Kwon S.-W."/>
        </authorList>
    </citation>
    <scope>NUCLEOTIDE SEQUENCE [LARGE SCALE GENOMIC DNA]</scope>
    <source>
        <strain evidence="17 18">KACC 16571</strain>
    </source>
</reference>
<evidence type="ECO:0000256" key="5">
    <source>
        <dbReference type="ARBA" id="ARBA00012121"/>
    </source>
</evidence>
<sequence length="300" mass="33641">MITDILLKVLKKDPLIKRNVIKTVSWRIVGSVDTVILGWLITGQFSLGAKIGLTELLTKMLLYYAHERAWQKIKFGLPSKRRQTQILQKEIKPNLFKQTGKITRGDRERLNNNRSFTLWLTGLSGSGKSTLATETEAWLHGQNARVYILDGDNTRLGINKDLSFSDEDRAENIRRVAEMCRLFNDAGIIVIASFISPFEQDRAIAEKLIGDESFVEVYIDASIDTCQKRDTKGLYKLALAGKIKNFTGISSPYETPANPDVHLNTESQTVGACLDVLKKYLITNKNIGISLPTTVSSFTD</sequence>
<dbReference type="RefSeq" id="WP_273630078.1">
    <property type="nucleotide sequence ID" value="NZ_CP117167.1"/>
</dbReference>
<proteinExistence type="inferred from homology"/>
<evidence type="ECO:0000313" key="18">
    <source>
        <dbReference type="Proteomes" id="UP001216139"/>
    </source>
</evidence>
<comment type="catalytic activity">
    <reaction evidence="1 13 14">
        <text>adenosine 5'-phosphosulfate + ATP = 3'-phosphoadenylyl sulfate + ADP + H(+)</text>
        <dbReference type="Rhea" id="RHEA:24152"/>
        <dbReference type="ChEBI" id="CHEBI:15378"/>
        <dbReference type="ChEBI" id="CHEBI:30616"/>
        <dbReference type="ChEBI" id="CHEBI:58243"/>
        <dbReference type="ChEBI" id="CHEBI:58339"/>
        <dbReference type="ChEBI" id="CHEBI:456216"/>
        <dbReference type="EC" id="2.7.1.25"/>
    </reaction>
</comment>
<evidence type="ECO:0000256" key="4">
    <source>
        <dbReference type="ARBA" id="ARBA00007008"/>
    </source>
</evidence>
<comment type="pathway">
    <text evidence="3 13 14">Sulfur metabolism; hydrogen sulfide biosynthesis; sulfite from sulfate: step 2/3.</text>
</comment>
<evidence type="ECO:0000256" key="6">
    <source>
        <dbReference type="ARBA" id="ARBA00022679"/>
    </source>
</evidence>
<name>A0ABY7T681_9SPHI</name>
<dbReference type="SUPFAM" id="SSF52540">
    <property type="entry name" value="P-loop containing nucleoside triphosphate hydrolases"/>
    <property type="match status" value="1"/>
</dbReference>